<feature type="transmembrane region" description="Helical" evidence="6">
    <location>
        <begin position="12"/>
        <end position="34"/>
    </location>
</feature>
<evidence type="ECO:0000259" key="7">
    <source>
        <dbReference type="PROSITE" id="PS50850"/>
    </source>
</evidence>
<dbReference type="PANTHER" id="PTHR43124">
    <property type="entry name" value="PURINE EFFLUX PUMP PBUE"/>
    <property type="match status" value="1"/>
</dbReference>
<dbReference type="PROSITE" id="PS50850">
    <property type="entry name" value="MFS"/>
    <property type="match status" value="1"/>
</dbReference>
<evidence type="ECO:0000256" key="5">
    <source>
        <dbReference type="ARBA" id="ARBA00023136"/>
    </source>
</evidence>
<dbReference type="GO" id="GO:0005886">
    <property type="term" value="C:plasma membrane"/>
    <property type="evidence" value="ECO:0007669"/>
    <property type="project" value="UniProtKB-SubCell"/>
</dbReference>
<dbReference type="EMBL" id="RSED01000003">
    <property type="protein sequence ID" value="RRS05568.1"/>
    <property type="molecule type" value="Genomic_DNA"/>
</dbReference>
<dbReference type="AlphaFoldDB" id="A0A3R8T707"/>
<dbReference type="InterPro" id="IPR050189">
    <property type="entry name" value="MFS_Efflux_Transporters"/>
</dbReference>
<dbReference type="RefSeq" id="WP_125242136.1">
    <property type="nucleotide sequence ID" value="NZ_RSED01000003.1"/>
</dbReference>
<dbReference type="InterPro" id="IPR036259">
    <property type="entry name" value="MFS_trans_sf"/>
</dbReference>
<protein>
    <submittedName>
        <fullName evidence="8">MFS transporter</fullName>
    </submittedName>
</protein>
<accession>A0A3R8T707</accession>
<feature type="transmembrane region" description="Helical" evidence="6">
    <location>
        <begin position="81"/>
        <end position="100"/>
    </location>
</feature>
<feature type="transmembrane region" description="Helical" evidence="6">
    <location>
        <begin position="331"/>
        <end position="358"/>
    </location>
</feature>
<dbReference type="PROSITE" id="PS51257">
    <property type="entry name" value="PROKAR_LIPOPROTEIN"/>
    <property type="match status" value="1"/>
</dbReference>
<evidence type="ECO:0000256" key="1">
    <source>
        <dbReference type="ARBA" id="ARBA00004651"/>
    </source>
</evidence>
<proteinExistence type="predicted"/>
<evidence type="ECO:0000256" key="4">
    <source>
        <dbReference type="ARBA" id="ARBA00022989"/>
    </source>
</evidence>
<feature type="transmembrane region" description="Helical" evidence="6">
    <location>
        <begin position="167"/>
        <end position="186"/>
    </location>
</feature>
<dbReference type="InterPro" id="IPR020846">
    <property type="entry name" value="MFS_dom"/>
</dbReference>
<dbReference type="GO" id="GO:0022857">
    <property type="term" value="F:transmembrane transporter activity"/>
    <property type="evidence" value="ECO:0007669"/>
    <property type="project" value="InterPro"/>
</dbReference>
<keyword evidence="9" id="KW-1185">Reference proteome</keyword>
<feature type="transmembrane region" description="Helical" evidence="6">
    <location>
        <begin position="364"/>
        <end position="382"/>
    </location>
</feature>
<comment type="subcellular location">
    <subcellularLocation>
        <location evidence="1">Cell membrane</location>
        <topology evidence="1">Multi-pass membrane protein</topology>
    </subcellularLocation>
</comment>
<dbReference type="CDD" id="cd17324">
    <property type="entry name" value="MFS_NepI_like"/>
    <property type="match status" value="1"/>
</dbReference>
<evidence type="ECO:0000313" key="8">
    <source>
        <dbReference type="EMBL" id="RRS05568.1"/>
    </source>
</evidence>
<keyword evidence="4 6" id="KW-1133">Transmembrane helix</keyword>
<keyword evidence="2" id="KW-1003">Cell membrane</keyword>
<evidence type="ECO:0000256" key="2">
    <source>
        <dbReference type="ARBA" id="ARBA00022475"/>
    </source>
</evidence>
<feature type="transmembrane region" description="Helical" evidence="6">
    <location>
        <begin position="248"/>
        <end position="266"/>
    </location>
</feature>
<feature type="transmembrane region" description="Helical" evidence="6">
    <location>
        <begin position="139"/>
        <end position="161"/>
    </location>
</feature>
<dbReference type="Proteomes" id="UP000269265">
    <property type="component" value="Unassembled WGS sequence"/>
</dbReference>
<feature type="transmembrane region" description="Helical" evidence="6">
    <location>
        <begin position="302"/>
        <end position="319"/>
    </location>
</feature>
<comment type="caution">
    <text evidence="8">The sequence shown here is derived from an EMBL/GenBank/DDBJ whole genome shotgun (WGS) entry which is preliminary data.</text>
</comment>
<sequence>MEAERSLPRQQLRAAQWALLLGNFVIGCGVMVVGGTLNDLTRSLQISVTEGGHLIAIAAVMMGVGAPVLATIVSGIDRRKLLTLAMLWYALGHALCALAPNYEWLWPVRALTVLSAAVFTPQAAAAMGFMSTPAHRGRAITFVFMGWSVASVAGMPLAAWVGERMGWRIAMGLVAVGALFAAALVYRSMPKGIRPPALSWRAWRKVLQSPLLMAVVLVTAFQSSGQFTVLAFAAPYFKHGFGASPEQISLMFAYFGALALTGNLLLNRVVDGFGAARAVTLTLGLMTLSLLIWPFATTLPTLALVFLPWAISGFATNSGQQARLGGLSPRLAPALMALNTSAIYIGHAVGASGGGWVLEHGGGYANLHWLGLVWMLVAWGLSRWAQREQIKRDARAMAAAD</sequence>
<evidence type="ECO:0000256" key="6">
    <source>
        <dbReference type="SAM" id="Phobius"/>
    </source>
</evidence>
<name>A0A3R8T707_9BURK</name>
<dbReference type="InterPro" id="IPR011701">
    <property type="entry name" value="MFS"/>
</dbReference>
<dbReference type="OrthoDB" id="7029536at2"/>
<gene>
    <name evidence="8" type="ORF">EIP75_05010</name>
</gene>
<feature type="domain" description="Major facilitator superfamily (MFS) profile" evidence="7">
    <location>
        <begin position="15"/>
        <end position="401"/>
    </location>
</feature>
<keyword evidence="3 6" id="KW-0812">Transmembrane</keyword>
<evidence type="ECO:0000256" key="3">
    <source>
        <dbReference type="ARBA" id="ARBA00022692"/>
    </source>
</evidence>
<reference evidence="8 9" key="1">
    <citation type="submission" date="2018-12" db="EMBL/GenBank/DDBJ databases">
        <title>The whole draft genome of Aquabacterium sp. SJQ9.</title>
        <authorList>
            <person name="Sun L."/>
            <person name="Gao X."/>
            <person name="Chen W."/>
            <person name="Huang K."/>
        </authorList>
    </citation>
    <scope>NUCLEOTIDE SEQUENCE [LARGE SCALE GENOMIC DNA]</scope>
    <source>
        <strain evidence="8 9">SJQ9</strain>
    </source>
</reference>
<feature type="transmembrane region" description="Helical" evidence="6">
    <location>
        <begin position="54"/>
        <end position="74"/>
    </location>
</feature>
<dbReference type="PANTHER" id="PTHR43124:SF10">
    <property type="entry name" value="PURINE EFFLUX PUMP PBUE"/>
    <property type="match status" value="1"/>
</dbReference>
<feature type="transmembrane region" description="Helical" evidence="6">
    <location>
        <begin position="278"/>
        <end position="296"/>
    </location>
</feature>
<feature type="transmembrane region" description="Helical" evidence="6">
    <location>
        <begin position="211"/>
        <end position="236"/>
    </location>
</feature>
<dbReference type="SUPFAM" id="SSF103473">
    <property type="entry name" value="MFS general substrate transporter"/>
    <property type="match status" value="1"/>
</dbReference>
<organism evidence="8 9">
    <name type="scientific">Aquabacterium soli</name>
    <dbReference type="NCBI Taxonomy" id="2493092"/>
    <lineage>
        <taxon>Bacteria</taxon>
        <taxon>Pseudomonadati</taxon>
        <taxon>Pseudomonadota</taxon>
        <taxon>Betaproteobacteria</taxon>
        <taxon>Burkholderiales</taxon>
        <taxon>Aquabacterium</taxon>
    </lineage>
</organism>
<dbReference type="Pfam" id="PF07690">
    <property type="entry name" value="MFS_1"/>
    <property type="match status" value="1"/>
</dbReference>
<keyword evidence="5 6" id="KW-0472">Membrane</keyword>
<evidence type="ECO:0000313" key="9">
    <source>
        <dbReference type="Proteomes" id="UP000269265"/>
    </source>
</evidence>
<feature type="transmembrane region" description="Helical" evidence="6">
    <location>
        <begin position="106"/>
        <end position="127"/>
    </location>
</feature>
<dbReference type="Gene3D" id="1.20.1250.20">
    <property type="entry name" value="MFS general substrate transporter like domains"/>
    <property type="match status" value="1"/>
</dbReference>